<protein>
    <submittedName>
        <fullName evidence="2">Uncharacterized protein</fullName>
    </submittedName>
</protein>
<keyword evidence="1" id="KW-0812">Transmembrane</keyword>
<keyword evidence="1" id="KW-0472">Membrane</keyword>
<evidence type="ECO:0000256" key="1">
    <source>
        <dbReference type="SAM" id="Phobius"/>
    </source>
</evidence>
<keyword evidence="1" id="KW-1133">Transmembrane helix</keyword>
<proteinExistence type="predicted"/>
<feature type="transmembrane region" description="Helical" evidence="1">
    <location>
        <begin position="12"/>
        <end position="33"/>
    </location>
</feature>
<accession>A0A8S5SUY3</accession>
<dbReference type="EMBL" id="BK032682">
    <property type="protein sequence ID" value="DAF54853.1"/>
    <property type="molecule type" value="Genomic_DNA"/>
</dbReference>
<organism evidence="2">
    <name type="scientific">Siphoviridae sp. ctqPo10</name>
    <dbReference type="NCBI Taxonomy" id="2827948"/>
    <lineage>
        <taxon>Viruses</taxon>
        <taxon>Duplodnaviria</taxon>
        <taxon>Heunggongvirae</taxon>
        <taxon>Uroviricota</taxon>
        <taxon>Caudoviricetes</taxon>
    </lineage>
</organism>
<evidence type="ECO:0000313" key="2">
    <source>
        <dbReference type="EMBL" id="DAF54853.1"/>
    </source>
</evidence>
<sequence length="34" mass="3839">MGDFVLNLGRNLSYYGEGSFQIIILTITTLLYLV</sequence>
<reference evidence="2" key="1">
    <citation type="journal article" date="2021" name="Proc. Natl. Acad. Sci. U.S.A.">
        <title>A Catalog of Tens of Thousands of Viruses from Human Metagenomes Reveals Hidden Associations with Chronic Diseases.</title>
        <authorList>
            <person name="Tisza M.J."/>
            <person name="Buck C.B."/>
        </authorList>
    </citation>
    <scope>NUCLEOTIDE SEQUENCE</scope>
    <source>
        <strain evidence="2">CtqPo10</strain>
    </source>
</reference>
<name>A0A8S5SUY3_9CAUD</name>